<dbReference type="AlphaFoldDB" id="A0AAD1Y9C8"/>
<feature type="compositionally biased region" description="Acidic residues" evidence="1">
    <location>
        <begin position="349"/>
        <end position="384"/>
    </location>
</feature>
<evidence type="ECO:0000313" key="3">
    <source>
        <dbReference type="Proteomes" id="UP001295684"/>
    </source>
</evidence>
<feature type="region of interest" description="Disordered" evidence="1">
    <location>
        <begin position="347"/>
        <end position="408"/>
    </location>
</feature>
<protein>
    <submittedName>
        <fullName evidence="2">Uncharacterized protein</fullName>
    </submittedName>
</protein>
<accession>A0AAD1Y9C8</accession>
<name>A0AAD1Y9C8_EUPCR</name>
<dbReference type="EMBL" id="CAMPGE010030054">
    <property type="protein sequence ID" value="CAI2387553.1"/>
    <property type="molecule type" value="Genomic_DNA"/>
</dbReference>
<evidence type="ECO:0000313" key="2">
    <source>
        <dbReference type="EMBL" id="CAI2387553.1"/>
    </source>
</evidence>
<proteinExistence type="predicted"/>
<dbReference type="Gene3D" id="3.80.10.10">
    <property type="entry name" value="Ribonuclease Inhibitor"/>
    <property type="match status" value="1"/>
</dbReference>
<dbReference type="InterPro" id="IPR032675">
    <property type="entry name" value="LRR_dom_sf"/>
</dbReference>
<comment type="caution">
    <text evidence="2">The sequence shown here is derived from an EMBL/GenBank/DDBJ whole genome shotgun (WGS) entry which is preliminary data.</text>
</comment>
<reference evidence="2" key="1">
    <citation type="submission" date="2023-07" db="EMBL/GenBank/DDBJ databases">
        <authorList>
            <consortium name="AG Swart"/>
            <person name="Singh M."/>
            <person name="Singh A."/>
            <person name="Seah K."/>
            <person name="Emmerich C."/>
        </authorList>
    </citation>
    <scope>NUCLEOTIDE SEQUENCE</scope>
    <source>
        <strain evidence="2">DP1</strain>
    </source>
</reference>
<dbReference type="SUPFAM" id="SSF52047">
    <property type="entry name" value="RNI-like"/>
    <property type="match status" value="1"/>
</dbReference>
<organism evidence="2 3">
    <name type="scientific">Euplotes crassus</name>
    <dbReference type="NCBI Taxonomy" id="5936"/>
    <lineage>
        <taxon>Eukaryota</taxon>
        <taxon>Sar</taxon>
        <taxon>Alveolata</taxon>
        <taxon>Ciliophora</taxon>
        <taxon>Intramacronucleata</taxon>
        <taxon>Spirotrichea</taxon>
        <taxon>Hypotrichia</taxon>
        <taxon>Euplotida</taxon>
        <taxon>Euplotidae</taxon>
        <taxon>Moneuplotes</taxon>
    </lineage>
</organism>
<feature type="compositionally biased region" description="Basic and acidic residues" evidence="1">
    <location>
        <begin position="385"/>
        <end position="402"/>
    </location>
</feature>
<evidence type="ECO:0000256" key="1">
    <source>
        <dbReference type="SAM" id="MobiDB-lite"/>
    </source>
</evidence>
<dbReference type="Proteomes" id="UP001295684">
    <property type="component" value="Unassembled WGS sequence"/>
</dbReference>
<keyword evidence="3" id="KW-1185">Reference proteome</keyword>
<gene>
    <name evidence="2" type="ORF">ECRASSUSDP1_LOCUS29186</name>
</gene>
<sequence>MYLPKGQKKESYDIEFDKMQGIIDRSDNEDKANKLNEELTSLRNNIELLIPRIGFTEIEDKIRDPVTEYIKIKDNDEDFLFEKLSNAIPKLTAIVGRILMNNFSYFSSKESDRSRENKENSDRIVEEIEVKIEAAGGSLKQEYIQEYAQYEKDNHFIQNEYEIKASMKSLSKDIQKRASDINKCIKDTEVMEKKQAKYMNYGKAIDFPFYNALQKFKDKGEELTSEDTKVIQREIVEELHKRKVDIEAIKGLYYDEEDGKIVEREIDQGFADRNKNIGVDILKGETFEFCDHECTFNTFSDSVEMKITVEKLESLLQNSGKSKLPDEIKSFSLIIVKDDHQGEKLGQIEENDDDIHPEEHEEAGDDSEEEHPPDDSSDDSEDEDNKGQEEEKIPMFDQRYQDNDSEPEDAVHKIDMSPFLKVLPESLETFTFSCLKYKEEVNLDEVFNLGAFFKGLVMLGIRYFTIRRINFTLDANVEMIKNVFKSNLEYDLIKYISFYECENVCKIDDALTELGNLDNLSFSHCKLDDNCVNDLENILQGYRNKSLNTLGLNHNKFTEVGKKNMEKWVKGDEKSLHIQKIHLYNNCIKHQRGQSLSLLNTIQGDY</sequence>